<sequence>MGLYTKQDLKDSQELYQNCGFISKKTRSIYAWRAALWVRYCKECKVDFVVTEDKLISYLDWLFEIDLANKINTKKSYVPDILRDHMGSVICLWRIQTGNNSELTSPKEGTRYQAKWDEILRKYPRRERFQSRSYLSDGRSIDSGTDMLLQVQSVFPSGHRAPVGSVVGGSSSSHRGHGEGDYQNSQFHYQEKPQYQYGHLAPPVASSQLAPQKQIHYQPYSPYRYQSPVDHRTQSSLQLPRVQYTQQQQLYPAALVETAELECQLHWLLGRSWAHSVARFLFTVAMSAWIDPADVVGIRLSDIHFASSTMAPHLPSSVLRIAVMTSPVSSQRRSPDNAYFPTPATRQHVSYIVCNMRAAMPCRKRGR</sequence>
<evidence type="ECO:0000313" key="1">
    <source>
        <dbReference type="EMBL" id="KAJ1902452.1"/>
    </source>
</evidence>
<organism evidence="1 2">
    <name type="scientific">Kickxella alabastrina</name>
    <dbReference type="NCBI Taxonomy" id="61397"/>
    <lineage>
        <taxon>Eukaryota</taxon>
        <taxon>Fungi</taxon>
        <taxon>Fungi incertae sedis</taxon>
        <taxon>Zoopagomycota</taxon>
        <taxon>Kickxellomycotina</taxon>
        <taxon>Kickxellomycetes</taxon>
        <taxon>Kickxellales</taxon>
        <taxon>Kickxellaceae</taxon>
        <taxon>Kickxella</taxon>
    </lineage>
</organism>
<evidence type="ECO:0000313" key="2">
    <source>
        <dbReference type="Proteomes" id="UP001150581"/>
    </source>
</evidence>
<comment type="caution">
    <text evidence="1">The sequence shown here is derived from an EMBL/GenBank/DDBJ whole genome shotgun (WGS) entry which is preliminary data.</text>
</comment>
<reference evidence="1" key="1">
    <citation type="submission" date="2022-07" db="EMBL/GenBank/DDBJ databases">
        <title>Phylogenomic reconstructions and comparative analyses of Kickxellomycotina fungi.</title>
        <authorList>
            <person name="Reynolds N.K."/>
            <person name="Stajich J.E."/>
            <person name="Barry K."/>
            <person name="Grigoriev I.V."/>
            <person name="Crous P."/>
            <person name="Smith M.E."/>
        </authorList>
    </citation>
    <scope>NUCLEOTIDE SEQUENCE</scope>
    <source>
        <strain evidence="1">Benny 63K</strain>
    </source>
</reference>
<proteinExistence type="predicted"/>
<accession>A0ACC1IX98</accession>
<gene>
    <name evidence="1" type="ORF">LPJ66_000064</name>
</gene>
<dbReference type="Proteomes" id="UP001150581">
    <property type="component" value="Unassembled WGS sequence"/>
</dbReference>
<dbReference type="EMBL" id="JANBPG010000001">
    <property type="protein sequence ID" value="KAJ1902452.1"/>
    <property type="molecule type" value="Genomic_DNA"/>
</dbReference>
<protein>
    <submittedName>
        <fullName evidence="1">Uncharacterized protein</fullName>
    </submittedName>
</protein>
<keyword evidence="2" id="KW-1185">Reference proteome</keyword>
<name>A0ACC1IX98_9FUNG</name>